<gene>
    <name evidence="1" type="ORF">ACFOD6_16360</name>
</gene>
<protein>
    <recommendedName>
        <fullName evidence="3">N-(5'-phosphoribosyl)anthranilate isomerase</fullName>
    </recommendedName>
</protein>
<organism evidence="1 2">
    <name type="scientific">Tabrizicola soli</name>
    <dbReference type="NCBI Taxonomy" id="2185115"/>
    <lineage>
        <taxon>Bacteria</taxon>
        <taxon>Pseudomonadati</taxon>
        <taxon>Pseudomonadota</taxon>
        <taxon>Alphaproteobacteria</taxon>
        <taxon>Rhodobacterales</taxon>
        <taxon>Paracoccaceae</taxon>
        <taxon>Tabrizicola</taxon>
    </lineage>
</organism>
<evidence type="ECO:0000313" key="2">
    <source>
        <dbReference type="Proteomes" id="UP001595445"/>
    </source>
</evidence>
<sequence length="83" mass="9162">MGENGNMQMFRPPSLSGRTWLEDLFAAKAVGKGGIVRRAVQDVEREVGRDALVAAVRRRGFHLIECGGQFIVICNDGRMQVIC</sequence>
<reference evidence="2" key="1">
    <citation type="journal article" date="2019" name="Int. J. Syst. Evol. Microbiol.">
        <title>The Global Catalogue of Microorganisms (GCM) 10K type strain sequencing project: providing services to taxonomists for standard genome sequencing and annotation.</title>
        <authorList>
            <consortium name="The Broad Institute Genomics Platform"/>
            <consortium name="The Broad Institute Genome Sequencing Center for Infectious Disease"/>
            <person name="Wu L."/>
            <person name="Ma J."/>
        </authorList>
    </citation>
    <scope>NUCLEOTIDE SEQUENCE [LARGE SCALE GENOMIC DNA]</scope>
    <source>
        <strain evidence="2">KCTC 62102</strain>
    </source>
</reference>
<comment type="caution">
    <text evidence="1">The sequence shown here is derived from an EMBL/GenBank/DDBJ whole genome shotgun (WGS) entry which is preliminary data.</text>
</comment>
<proteinExistence type="predicted"/>
<name>A0ABV7DWV8_9RHOB</name>
<accession>A0ABV7DWV8</accession>
<dbReference type="RefSeq" id="WP_197641460.1">
    <property type="nucleotide sequence ID" value="NZ_JAEACP010000001.1"/>
</dbReference>
<dbReference type="Proteomes" id="UP001595445">
    <property type="component" value="Unassembled WGS sequence"/>
</dbReference>
<evidence type="ECO:0008006" key="3">
    <source>
        <dbReference type="Google" id="ProtNLM"/>
    </source>
</evidence>
<dbReference type="EMBL" id="JBHRSM010000025">
    <property type="protein sequence ID" value="MFC3087622.1"/>
    <property type="molecule type" value="Genomic_DNA"/>
</dbReference>
<keyword evidence="2" id="KW-1185">Reference proteome</keyword>
<evidence type="ECO:0000313" key="1">
    <source>
        <dbReference type="EMBL" id="MFC3087622.1"/>
    </source>
</evidence>